<evidence type="ECO:0000256" key="1">
    <source>
        <dbReference type="ARBA" id="ARBA00004196"/>
    </source>
</evidence>
<dbReference type="GO" id="GO:0046872">
    <property type="term" value="F:metal ion binding"/>
    <property type="evidence" value="ECO:0007669"/>
    <property type="project" value="UniProtKB-KW"/>
</dbReference>
<comment type="caution">
    <text evidence="6">The sequence shown here is derived from an EMBL/GenBank/DDBJ whole genome shotgun (WGS) entry which is preliminary data.</text>
</comment>
<dbReference type="GO" id="GO:0030313">
    <property type="term" value="C:cell envelope"/>
    <property type="evidence" value="ECO:0007669"/>
    <property type="project" value="UniProtKB-SubCell"/>
</dbReference>
<accession>A0A0R1JT65</accession>
<evidence type="ECO:0000313" key="7">
    <source>
        <dbReference type="Proteomes" id="UP000051804"/>
    </source>
</evidence>
<dbReference type="EMBL" id="AZDJ01000001">
    <property type="protein sequence ID" value="KRK74284.1"/>
    <property type="molecule type" value="Genomic_DNA"/>
</dbReference>
<dbReference type="GO" id="GO:0007155">
    <property type="term" value="P:cell adhesion"/>
    <property type="evidence" value="ECO:0007669"/>
    <property type="project" value="InterPro"/>
</dbReference>
<organism evidence="6 7">
    <name type="scientific">Lacticaseibacillus nasuensis JCM 17158</name>
    <dbReference type="NCBI Taxonomy" id="1291734"/>
    <lineage>
        <taxon>Bacteria</taxon>
        <taxon>Bacillati</taxon>
        <taxon>Bacillota</taxon>
        <taxon>Bacilli</taxon>
        <taxon>Lactobacillales</taxon>
        <taxon>Lactobacillaceae</taxon>
        <taxon>Lacticaseibacillus</taxon>
    </lineage>
</organism>
<name>A0A0R1JT65_9LACO</name>
<dbReference type="AlphaFoldDB" id="A0A0R1JT65"/>
<dbReference type="PANTHER" id="PTHR42953:SF1">
    <property type="entry name" value="METAL-BINDING PROTEIN HI_0362-RELATED"/>
    <property type="match status" value="1"/>
</dbReference>
<dbReference type="Gene3D" id="3.40.50.1980">
    <property type="entry name" value="Nitrogenase molybdenum iron protein domain"/>
    <property type="match status" value="2"/>
</dbReference>
<comment type="subcellular location">
    <subcellularLocation>
        <location evidence="1">Cell envelope</location>
    </subcellularLocation>
</comment>
<keyword evidence="3" id="KW-0479">Metal-binding</keyword>
<dbReference type="OrthoDB" id="9793396at2"/>
<dbReference type="InterPro" id="IPR050492">
    <property type="entry name" value="Bact_metal-bind_prot9"/>
</dbReference>
<proteinExistence type="inferred from homology"/>
<gene>
    <name evidence="6" type="ORF">FD02_GL000885</name>
</gene>
<evidence type="ECO:0000256" key="3">
    <source>
        <dbReference type="ARBA" id="ARBA00022723"/>
    </source>
</evidence>
<dbReference type="PANTHER" id="PTHR42953">
    <property type="entry name" value="HIGH-AFFINITY ZINC UPTAKE SYSTEM PROTEIN ZNUA-RELATED"/>
    <property type="match status" value="1"/>
</dbReference>
<dbReference type="Proteomes" id="UP000051804">
    <property type="component" value="Unassembled WGS sequence"/>
</dbReference>
<protein>
    <submittedName>
        <fullName evidence="6">Substrate-binding protein</fullName>
    </submittedName>
</protein>
<evidence type="ECO:0000313" key="6">
    <source>
        <dbReference type="EMBL" id="KRK74284.1"/>
    </source>
</evidence>
<dbReference type="InterPro" id="IPR006129">
    <property type="entry name" value="AdhesinB"/>
</dbReference>
<keyword evidence="2 5" id="KW-0813">Transport</keyword>
<dbReference type="Pfam" id="PF01297">
    <property type="entry name" value="ZnuA"/>
    <property type="match status" value="1"/>
</dbReference>
<dbReference type="STRING" id="1291734.FD02_GL000885"/>
<reference evidence="6 7" key="1">
    <citation type="journal article" date="2015" name="Genome Announc.">
        <title>Expanding the biotechnology potential of lactobacilli through comparative genomics of 213 strains and associated genera.</title>
        <authorList>
            <person name="Sun Z."/>
            <person name="Harris H.M."/>
            <person name="McCann A."/>
            <person name="Guo C."/>
            <person name="Argimon S."/>
            <person name="Zhang W."/>
            <person name="Yang X."/>
            <person name="Jeffery I.B."/>
            <person name="Cooney J.C."/>
            <person name="Kagawa T.F."/>
            <person name="Liu W."/>
            <person name="Song Y."/>
            <person name="Salvetti E."/>
            <person name="Wrobel A."/>
            <person name="Rasinkangas P."/>
            <person name="Parkhill J."/>
            <person name="Rea M.C."/>
            <person name="O'Sullivan O."/>
            <person name="Ritari J."/>
            <person name="Douillard F.P."/>
            <person name="Paul Ross R."/>
            <person name="Yang R."/>
            <person name="Briner A.E."/>
            <person name="Felis G.E."/>
            <person name="de Vos W.M."/>
            <person name="Barrangou R."/>
            <person name="Klaenhammer T.R."/>
            <person name="Caufield P.W."/>
            <person name="Cui Y."/>
            <person name="Zhang H."/>
            <person name="O'Toole P.W."/>
        </authorList>
    </citation>
    <scope>NUCLEOTIDE SEQUENCE [LARGE SCALE GENOMIC DNA]</scope>
    <source>
        <strain evidence="6 7">JCM 17158</strain>
    </source>
</reference>
<evidence type="ECO:0000256" key="2">
    <source>
        <dbReference type="ARBA" id="ARBA00022448"/>
    </source>
</evidence>
<evidence type="ECO:0000256" key="5">
    <source>
        <dbReference type="RuleBase" id="RU003512"/>
    </source>
</evidence>
<dbReference type="GO" id="GO:0030001">
    <property type="term" value="P:metal ion transport"/>
    <property type="evidence" value="ECO:0007669"/>
    <property type="project" value="InterPro"/>
</dbReference>
<dbReference type="InterPro" id="IPR006127">
    <property type="entry name" value="ZnuA-like"/>
</dbReference>
<dbReference type="InterPro" id="IPR006128">
    <property type="entry name" value="Lipoprotein_PsaA-like"/>
</dbReference>
<keyword evidence="4" id="KW-0732">Signal</keyword>
<dbReference type="PRINTS" id="PR00690">
    <property type="entry name" value="ADHESNFAMILY"/>
</dbReference>
<evidence type="ECO:0000256" key="4">
    <source>
        <dbReference type="ARBA" id="ARBA00022729"/>
    </source>
</evidence>
<dbReference type="SUPFAM" id="SSF53807">
    <property type="entry name" value="Helical backbone' metal receptor"/>
    <property type="match status" value="1"/>
</dbReference>
<dbReference type="PRINTS" id="PR00691">
    <property type="entry name" value="ADHESINB"/>
</dbReference>
<keyword evidence="7" id="KW-1185">Reference proteome</keyword>
<comment type="similarity">
    <text evidence="5">Belongs to the bacterial solute-binding protein 9 family.</text>
</comment>
<dbReference type="PATRIC" id="fig|1291734.4.peg.912"/>
<sequence>MKRIVITALCLAGFLVGVWYFVYGRSAAPAAKPAHAQLRVVTTNSILEDLVRNVAQDRVDLHSIVQRGVDPHEYEPRPTDIAAATEADVLFHNGLNLETGGNGWFKKLVATAGKQFNEEVFAASDGVKPMTLTTNAQQVDPHAWLDLANGMQYVRTITAVLSQKDPANASFYRENATQYLAKLAALHRRAQAQFQAIPAKQRVLVTSEGAFKYFAAAYQLTLAYIWEINTEAQGTPEQMQRVIATIRRANVQHLFVEASVSPKSMNKVAQETGLSIHATVFTDSLAKRGSPGDTYYEMMAWNLEHIQAGLAG</sequence>
<dbReference type="RefSeq" id="WP_056949876.1">
    <property type="nucleotide sequence ID" value="NZ_AZDJ01000001.1"/>
</dbReference>